<gene>
    <name evidence="1" type="ORF">AAEO58_09835</name>
</gene>
<dbReference type="EMBL" id="JBBYHT010000004">
    <property type="protein sequence ID" value="MEL1248342.1"/>
    <property type="molecule type" value="Genomic_DNA"/>
</dbReference>
<keyword evidence="2" id="KW-1185">Reference proteome</keyword>
<dbReference type="GO" id="GO:0004601">
    <property type="term" value="F:peroxidase activity"/>
    <property type="evidence" value="ECO:0007669"/>
    <property type="project" value="UniProtKB-KW"/>
</dbReference>
<keyword evidence="1" id="KW-0560">Oxidoreductase</keyword>
<dbReference type="PANTHER" id="PTHR42830:SF2">
    <property type="entry name" value="OSMC_OHR FAMILY PROTEIN"/>
    <property type="match status" value="1"/>
</dbReference>
<dbReference type="Gene3D" id="3.30.300.20">
    <property type="match status" value="1"/>
</dbReference>
<proteinExistence type="predicted"/>
<sequence>MEKHSYNLSLEWTGDRKGILSSPEFPSTIEVVTPPEFDKGIAGHWSPEHLFTASVLSCFMTTFLAIADYSKLEYEKFECKAEGVLESVEGKFLMTEIILKPIVYIKNQEQIEKTERILHKSEKACLISNSIISNVVLDFKVKVM</sequence>
<comment type="caution">
    <text evidence="1">The sequence shown here is derived from an EMBL/GenBank/DDBJ whole genome shotgun (WGS) entry which is preliminary data.</text>
</comment>
<dbReference type="RefSeq" id="WP_341683241.1">
    <property type="nucleotide sequence ID" value="NZ_JBBYHT010000004.1"/>
</dbReference>
<dbReference type="EC" id="1.11.1.-" evidence="1"/>
<dbReference type="InterPro" id="IPR015946">
    <property type="entry name" value="KH_dom-like_a/b"/>
</dbReference>
<dbReference type="InterPro" id="IPR036102">
    <property type="entry name" value="OsmC/Ohrsf"/>
</dbReference>
<keyword evidence="1" id="KW-0575">Peroxidase</keyword>
<dbReference type="InterPro" id="IPR003718">
    <property type="entry name" value="OsmC/Ohr_fam"/>
</dbReference>
<name>A0ABU9I7I5_9FLAO</name>
<dbReference type="InterPro" id="IPR052707">
    <property type="entry name" value="OsmC_Ohr_Peroxiredoxin"/>
</dbReference>
<evidence type="ECO:0000313" key="1">
    <source>
        <dbReference type="EMBL" id="MEL1248342.1"/>
    </source>
</evidence>
<dbReference type="PANTHER" id="PTHR42830">
    <property type="entry name" value="OSMOTICALLY INDUCIBLE FAMILY PROTEIN"/>
    <property type="match status" value="1"/>
</dbReference>
<organism evidence="1 2">
    <name type="scientific">Flavobacterium helocola</name>
    <dbReference type="NCBI Taxonomy" id="3139139"/>
    <lineage>
        <taxon>Bacteria</taxon>
        <taxon>Pseudomonadati</taxon>
        <taxon>Bacteroidota</taxon>
        <taxon>Flavobacteriia</taxon>
        <taxon>Flavobacteriales</taxon>
        <taxon>Flavobacteriaceae</taxon>
        <taxon>Flavobacterium</taxon>
    </lineage>
</organism>
<dbReference type="Pfam" id="PF02566">
    <property type="entry name" value="OsmC"/>
    <property type="match status" value="1"/>
</dbReference>
<accession>A0ABU9I7I5</accession>
<dbReference type="SUPFAM" id="SSF82784">
    <property type="entry name" value="OsmC-like"/>
    <property type="match status" value="1"/>
</dbReference>
<reference evidence="1 2" key="1">
    <citation type="submission" date="2024-04" db="EMBL/GenBank/DDBJ databases">
        <title>Flavobacterium sp. DGU41 16S ribosomal RNA gene Genome sequencing and assembly.</title>
        <authorList>
            <person name="Park S."/>
        </authorList>
    </citation>
    <scope>NUCLEOTIDE SEQUENCE [LARGE SCALE GENOMIC DNA]</scope>
    <source>
        <strain evidence="1 2">DGU41</strain>
    </source>
</reference>
<dbReference type="Proteomes" id="UP001393056">
    <property type="component" value="Unassembled WGS sequence"/>
</dbReference>
<protein>
    <submittedName>
        <fullName evidence="1">OsmC family protein</fullName>
        <ecNumber evidence="1">1.11.1.-</ecNumber>
    </submittedName>
</protein>
<evidence type="ECO:0000313" key="2">
    <source>
        <dbReference type="Proteomes" id="UP001393056"/>
    </source>
</evidence>